<dbReference type="AlphaFoldDB" id="A1WYP3"/>
<proteinExistence type="predicted"/>
<dbReference type="STRING" id="349124.Hhal_2041"/>
<gene>
    <name evidence="1" type="ordered locus">Hhal_2041</name>
</gene>
<reference evidence="1 2" key="2">
    <citation type="journal article" date="2013" name="Stand. Genomic Sci.">
        <title>Complete genome sequence of Halorhodospira halophila SL1.</title>
        <authorList>
            <person name="Challacombe J.F."/>
            <person name="Majid S."/>
            <person name="Deole R."/>
            <person name="Brettin T.S."/>
            <person name="Bruce D."/>
            <person name="Delano S.F."/>
            <person name="Detter J.C."/>
            <person name="Gleasner C.D."/>
            <person name="Han C.S."/>
            <person name="Misra M."/>
            <person name="Reitenga K.G."/>
            <person name="Mikhailova N."/>
            <person name="Woyke T."/>
            <person name="Pitluck S."/>
            <person name="Nolan M."/>
            <person name="Land M.L."/>
            <person name="Saunders E."/>
            <person name="Tapia R."/>
            <person name="Lapidus A."/>
            <person name="Ivanova N."/>
            <person name="Hoff W.D."/>
        </authorList>
    </citation>
    <scope>NUCLEOTIDE SEQUENCE [LARGE SCALE GENOMIC DNA]</scope>
    <source>
        <strain evidence="2">DSM 244 / SL1</strain>
    </source>
</reference>
<name>A1WYP3_HALHL</name>
<evidence type="ECO:0008006" key="3">
    <source>
        <dbReference type="Google" id="ProtNLM"/>
    </source>
</evidence>
<accession>A1WYP3</accession>
<dbReference type="HOGENOM" id="CLU_1155161_0_0_6"/>
<sequence>MYPGLESCLSAPIPGGCHALARVRAPLHAPCSALRPTPGCARAGGRWRFPATAPLSKEVSMRNVSPRILGGCALLTAGALVASPAVAEHSFFFNYSHTPVYTALDSDVEDSDLSGNAFEFGTGITDELRAGVYHERLDGTGGASANIQGISAEYGMLETGDFMGSVGFMVGNGRSDNGNSLVADIYGRAALLANDHANLNAKLAYRTVPDSDFAQDFDGVADDASDTHGFTLSVGFGVHF</sequence>
<dbReference type="KEGG" id="hha:Hhal_2041"/>
<protein>
    <recommendedName>
        <fullName evidence="3">Outer membrane protein beta-barrel domain-containing protein</fullName>
    </recommendedName>
</protein>
<evidence type="ECO:0000313" key="1">
    <source>
        <dbReference type="EMBL" id="ABM62805.1"/>
    </source>
</evidence>
<dbReference type="EMBL" id="CP000544">
    <property type="protein sequence ID" value="ABM62805.1"/>
    <property type="molecule type" value="Genomic_DNA"/>
</dbReference>
<reference evidence="2" key="1">
    <citation type="submission" date="2006-12" db="EMBL/GenBank/DDBJ databases">
        <title>Complete sequence of Halorhodospira halophila SL1.</title>
        <authorList>
            <consortium name="US DOE Joint Genome Institute"/>
            <person name="Copeland A."/>
            <person name="Lucas S."/>
            <person name="Lapidus A."/>
            <person name="Barry K."/>
            <person name="Detter J.C."/>
            <person name="Glavina del Rio T."/>
            <person name="Hammon N."/>
            <person name="Israni S."/>
            <person name="Dalin E."/>
            <person name="Tice H."/>
            <person name="Pitluck S."/>
            <person name="Saunders E."/>
            <person name="Brettin T."/>
            <person name="Bruce D."/>
            <person name="Han C."/>
            <person name="Tapia R."/>
            <person name="Schmutz J."/>
            <person name="Larimer F."/>
            <person name="Land M."/>
            <person name="Hauser L."/>
            <person name="Kyrpides N."/>
            <person name="Mikhailova N."/>
            <person name="Hoff W."/>
            <person name="Richardson P."/>
        </authorList>
    </citation>
    <scope>NUCLEOTIDE SEQUENCE [LARGE SCALE GENOMIC DNA]</scope>
    <source>
        <strain evidence="2">DSM 244 / SL1</strain>
    </source>
</reference>
<organism evidence="1 2">
    <name type="scientific">Halorhodospira halophila (strain DSM 244 / SL1)</name>
    <name type="common">Ectothiorhodospira halophila (strain DSM 244 / SL1)</name>
    <dbReference type="NCBI Taxonomy" id="349124"/>
    <lineage>
        <taxon>Bacteria</taxon>
        <taxon>Pseudomonadati</taxon>
        <taxon>Pseudomonadota</taxon>
        <taxon>Gammaproteobacteria</taxon>
        <taxon>Chromatiales</taxon>
        <taxon>Ectothiorhodospiraceae</taxon>
        <taxon>Halorhodospira</taxon>
    </lineage>
</organism>
<keyword evidence="2" id="KW-1185">Reference proteome</keyword>
<dbReference type="Proteomes" id="UP000000647">
    <property type="component" value="Chromosome"/>
</dbReference>
<evidence type="ECO:0000313" key="2">
    <source>
        <dbReference type="Proteomes" id="UP000000647"/>
    </source>
</evidence>